<keyword evidence="2" id="KW-1185">Reference proteome</keyword>
<reference evidence="1" key="2">
    <citation type="submission" date="2022-06" db="UniProtKB">
        <authorList>
            <consortium name="EnsemblMetazoa"/>
        </authorList>
    </citation>
    <scope>IDENTIFICATION</scope>
</reference>
<evidence type="ECO:0000313" key="2">
    <source>
        <dbReference type="Proteomes" id="UP000024404"/>
    </source>
</evidence>
<organism evidence="1 2">
    <name type="scientific">Onchocerca volvulus</name>
    <dbReference type="NCBI Taxonomy" id="6282"/>
    <lineage>
        <taxon>Eukaryota</taxon>
        <taxon>Metazoa</taxon>
        <taxon>Ecdysozoa</taxon>
        <taxon>Nematoda</taxon>
        <taxon>Chromadorea</taxon>
        <taxon>Rhabditida</taxon>
        <taxon>Spirurina</taxon>
        <taxon>Spiruromorpha</taxon>
        <taxon>Filarioidea</taxon>
        <taxon>Onchocercidae</taxon>
        <taxon>Onchocerca</taxon>
    </lineage>
</organism>
<reference evidence="2" key="1">
    <citation type="submission" date="2013-10" db="EMBL/GenBank/DDBJ databases">
        <title>Genome sequencing of Onchocerca volvulus.</title>
        <authorList>
            <person name="Cotton J."/>
            <person name="Tsai J."/>
            <person name="Stanley E."/>
            <person name="Tracey A."/>
            <person name="Holroyd N."/>
            <person name="Lustigman S."/>
            <person name="Berriman M."/>
        </authorList>
    </citation>
    <scope>NUCLEOTIDE SEQUENCE</scope>
</reference>
<dbReference type="EMBL" id="CMVM020000121">
    <property type="status" value="NOT_ANNOTATED_CDS"/>
    <property type="molecule type" value="Genomic_DNA"/>
</dbReference>
<dbReference type="AlphaFoldDB" id="A0A8R1XU29"/>
<dbReference type="Proteomes" id="UP000024404">
    <property type="component" value="Unassembled WGS sequence"/>
</dbReference>
<sequence>MVTSSDTMYTCIIEVLGRSSFFCYSLVTSNLYSVIKSWRHDRISNGIIVS</sequence>
<proteinExistence type="predicted"/>
<name>A0A8R1XU29_ONCVO</name>
<protein>
    <submittedName>
        <fullName evidence="1">Uncharacterized protein</fullName>
    </submittedName>
</protein>
<evidence type="ECO:0000313" key="1">
    <source>
        <dbReference type="EnsemblMetazoa" id="OVOC3702.1"/>
    </source>
</evidence>
<dbReference type="EnsemblMetazoa" id="OVOC3702.1">
    <property type="protein sequence ID" value="OVOC3702.1"/>
    <property type="gene ID" value="WBGene00240511"/>
</dbReference>
<accession>A0A8R1XU29</accession>